<dbReference type="KEGG" id="ptrr:6342471"/>
<dbReference type="AlphaFoldDB" id="A0A5M9L3D2"/>
<name>A0A5M9L3D2_9PLEO</name>
<proteinExistence type="inferred from homology"/>
<dbReference type="InterPro" id="IPR050121">
    <property type="entry name" value="Cytochrome_P450_monoxygenase"/>
</dbReference>
<gene>
    <name evidence="8" type="ORF">PtrM4_090220</name>
</gene>
<accession>A0A5M9L3D2</accession>
<keyword evidence="7" id="KW-0560">Oxidoreductase</keyword>
<dbReference type="EMBL" id="NQIK02000004">
    <property type="protein sequence ID" value="KAF7571522.1"/>
    <property type="molecule type" value="Genomic_DNA"/>
</dbReference>
<sequence length="511" mass="58584">MSTAINNAVYLSGIFLAGYLTYSLGVAIYNLYFHRLSKFPGPASHAAFYFPEFYHIFLGNSHTTTKQLHEKYGEVVRVVPDGLTFTSEKAWLDIYGTKPNKRQLEKDRDFFVDLPSDIQSILQSTDTDHHRIRKQVSPAFSGTALRDQEPLLRHYFTLLTSKLLQQIDGPANGRVDVTQWFNFTAFDIASRLILDDCFNLLEQERFNFWTERIFEGIKFLRYLRVARRYPVLWWGFEKAFEIVPRLKELRNSHMAFAVGKAEERIRRGAGIRDVMSYITKENGGKGPAMTPDEVNITAAVTLIAGSETTATVLSGAAYNLARNPEVRRKAQEEVRTAFKSDEEITLASLPRLSYLNAVIEESMRCFPAVPGTFPRRTGPDGDVIAGYFVPADLICLLISVGVHQYSTYFSTRNFHNPEAFAPERWLPDPPEEYKNDKLGCVQPFHVGPRNCVGKNLAYLTLRSVLARLLWHFDFELCEESQGWHNQRCFILWDKPPLWLRISRKLDDVIVE</sequence>
<dbReference type="PANTHER" id="PTHR24305">
    <property type="entry name" value="CYTOCHROME P450"/>
    <property type="match status" value="1"/>
</dbReference>
<dbReference type="PROSITE" id="PS00086">
    <property type="entry name" value="CYTOCHROME_P450"/>
    <property type="match status" value="1"/>
</dbReference>
<protein>
    <submittedName>
        <fullName evidence="8">CypX, Cytochrome P450</fullName>
    </submittedName>
</protein>
<dbReference type="Pfam" id="PF00067">
    <property type="entry name" value="p450"/>
    <property type="match status" value="1"/>
</dbReference>
<dbReference type="InterPro" id="IPR002401">
    <property type="entry name" value="Cyt_P450_E_grp-I"/>
</dbReference>
<evidence type="ECO:0000256" key="7">
    <source>
        <dbReference type="RuleBase" id="RU000461"/>
    </source>
</evidence>
<comment type="caution">
    <text evidence="8">The sequence shown here is derived from an EMBL/GenBank/DDBJ whole genome shotgun (WGS) entry which is preliminary data.</text>
</comment>
<evidence type="ECO:0000256" key="3">
    <source>
        <dbReference type="ARBA" id="ARBA00022617"/>
    </source>
</evidence>
<evidence type="ECO:0000256" key="2">
    <source>
        <dbReference type="ARBA" id="ARBA00010617"/>
    </source>
</evidence>
<dbReference type="GO" id="GO:0004497">
    <property type="term" value="F:monooxygenase activity"/>
    <property type="evidence" value="ECO:0007669"/>
    <property type="project" value="UniProtKB-KW"/>
</dbReference>
<dbReference type="GO" id="GO:0020037">
    <property type="term" value="F:heme binding"/>
    <property type="evidence" value="ECO:0007669"/>
    <property type="project" value="InterPro"/>
</dbReference>
<dbReference type="CDD" id="cd11058">
    <property type="entry name" value="CYP60B-like"/>
    <property type="match status" value="1"/>
</dbReference>
<keyword evidence="7" id="KW-0503">Monooxygenase</keyword>
<dbReference type="GO" id="GO:0016705">
    <property type="term" value="F:oxidoreductase activity, acting on paired donors, with incorporation or reduction of molecular oxygen"/>
    <property type="evidence" value="ECO:0007669"/>
    <property type="project" value="InterPro"/>
</dbReference>
<dbReference type="Proteomes" id="UP000245464">
    <property type="component" value="Chromosome 4"/>
</dbReference>
<evidence type="ECO:0000256" key="4">
    <source>
        <dbReference type="ARBA" id="ARBA00022723"/>
    </source>
</evidence>
<keyword evidence="4 6" id="KW-0479">Metal-binding</keyword>
<comment type="similarity">
    <text evidence="2 7">Belongs to the cytochrome P450 family.</text>
</comment>
<organism evidence="8 9">
    <name type="scientific">Pyrenophora tritici-repentis</name>
    <dbReference type="NCBI Taxonomy" id="45151"/>
    <lineage>
        <taxon>Eukaryota</taxon>
        <taxon>Fungi</taxon>
        <taxon>Dikarya</taxon>
        <taxon>Ascomycota</taxon>
        <taxon>Pezizomycotina</taxon>
        <taxon>Dothideomycetes</taxon>
        <taxon>Pleosporomycetidae</taxon>
        <taxon>Pleosporales</taxon>
        <taxon>Pleosporineae</taxon>
        <taxon>Pleosporaceae</taxon>
        <taxon>Pyrenophora</taxon>
    </lineage>
</organism>
<evidence type="ECO:0000313" key="9">
    <source>
        <dbReference type="Proteomes" id="UP000245464"/>
    </source>
</evidence>
<evidence type="ECO:0000256" key="5">
    <source>
        <dbReference type="ARBA" id="ARBA00023004"/>
    </source>
</evidence>
<dbReference type="GeneID" id="6342471"/>
<evidence type="ECO:0000256" key="1">
    <source>
        <dbReference type="ARBA" id="ARBA00001971"/>
    </source>
</evidence>
<dbReference type="SUPFAM" id="SSF48264">
    <property type="entry name" value="Cytochrome P450"/>
    <property type="match status" value="1"/>
</dbReference>
<dbReference type="InterPro" id="IPR017972">
    <property type="entry name" value="Cyt_P450_CS"/>
</dbReference>
<dbReference type="InterPro" id="IPR001128">
    <property type="entry name" value="Cyt_P450"/>
</dbReference>
<evidence type="ECO:0000313" key="8">
    <source>
        <dbReference type="EMBL" id="KAF7571522.1"/>
    </source>
</evidence>
<dbReference type="RefSeq" id="XP_065962584.1">
    <property type="nucleotide sequence ID" value="XM_066106916.1"/>
</dbReference>
<comment type="cofactor">
    <cofactor evidence="1 6">
        <name>heme</name>
        <dbReference type="ChEBI" id="CHEBI:30413"/>
    </cofactor>
</comment>
<dbReference type="InterPro" id="IPR036396">
    <property type="entry name" value="Cyt_P450_sf"/>
</dbReference>
<feature type="binding site" description="axial binding residue" evidence="6">
    <location>
        <position position="451"/>
    </location>
    <ligand>
        <name>heme</name>
        <dbReference type="ChEBI" id="CHEBI:30413"/>
    </ligand>
    <ligandPart>
        <name>Fe</name>
        <dbReference type="ChEBI" id="CHEBI:18248"/>
    </ligandPart>
</feature>
<dbReference type="PANTHER" id="PTHR24305:SF210">
    <property type="entry name" value="CYTOCHROME P450 MONOOXYGENASE ASQL-RELATED"/>
    <property type="match status" value="1"/>
</dbReference>
<keyword evidence="5 6" id="KW-0408">Iron</keyword>
<dbReference type="PRINTS" id="PR00463">
    <property type="entry name" value="EP450I"/>
</dbReference>
<keyword evidence="3 6" id="KW-0349">Heme</keyword>
<dbReference type="Gene3D" id="1.10.630.10">
    <property type="entry name" value="Cytochrome P450"/>
    <property type="match status" value="1"/>
</dbReference>
<dbReference type="PRINTS" id="PR00385">
    <property type="entry name" value="P450"/>
</dbReference>
<dbReference type="GO" id="GO:0005506">
    <property type="term" value="F:iron ion binding"/>
    <property type="evidence" value="ECO:0007669"/>
    <property type="project" value="InterPro"/>
</dbReference>
<reference evidence="8" key="1">
    <citation type="journal article" date="2018" name="BMC Genomics">
        <title>Comparative genomics of the wheat fungal pathogen Pyrenophora tritici-repentis reveals chromosomal variations and genome plasticity.</title>
        <authorList>
            <person name="Moolhuijzen P."/>
            <person name="See P.T."/>
            <person name="Hane J.K."/>
            <person name="Shi G."/>
            <person name="Liu Z."/>
            <person name="Oliver R.P."/>
            <person name="Moffat C.S."/>
        </authorList>
    </citation>
    <scope>NUCLEOTIDE SEQUENCE [LARGE SCALE GENOMIC DNA]</scope>
    <source>
        <strain evidence="8">M4</strain>
    </source>
</reference>
<evidence type="ECO:0000256" key="6">
    <source>
        <dbReference type="PIRSR" id="PIRSR602401-1"/>
    </source>
</evidence>